<evidence type="ECO:0000313" key="3">
    <source>
        <dbReference type="EMBL" id="GJE65306.1"/>
    </source>
</evidence>
<dbReference type="InterPro" id="IPR006311">
    <property type="entry name" value="TAT_signal"/>
</dbReference>
<reference evidence="3" key="1">
    <citation type="journal article" date="2021" name="Front. Microbiol.">
        <title>Comprehensive Comparative Genomics and Phenotyping of Methylobacterium Species.</title>
        <authorList>
            <person name="Alessa O."/>
            <person name="Ogura Y."/>
            <person name="Fujitani Y."/>
            <person name="Takami H."/>
            <person name="Hayashi T."/>
            <person name="Sahin N."/>
            <person name="Tani A."/>
        </authorList>
    </citation>
    <scope>NUCLEOTIDE SEQUENCE</scope>
    <source>
        <strain evidence="3">NBRC 15686</strain>
    </source>
</reference>
<accession>A0ABQ4UDC3</accession>
<dbReference type="InterPro" id="IPR000572">
    <property type="entry name" value="OxRdtase_Mopterin-bd_dom"/>
</dbReference>
<reference evidence="3" key="2">
    <citation type="submission" date="2021-08" db="EMBL/GenBank/DDBJ databases">
        <authorList>
            <person name="Tani A."/>
            <person name="Ola A."/>
            <person name="Ogura Y."/>
            <person name="Katsura K."/>
            <person name="Hayashi T."/>
        </authorList>
    </citation>
    <scope>NUCLEOTIDE SEQUENCE</scope>
    <source>
        <strain evidence="3">NBRC 15686</strain>
    </source>
</reference>
<sequence>MRPRLHIPRPHRRGFLTAAAGLLGAAALGGCDRFAASPMGQRTLKLGEDANLFVQRLLLTPASLAKEFPDSEISPWFKPNGTIDPPDRAYKALAATRFEGFRLRVDGLVERPQDLSLSDLRALPARTQTTRHDCVEGWSAIGKWTGVPLSEVLQRAGLKPDARYIVFHCADTMEYAAGGEEEPETDTTANPGMEARPEGAENQASDSQAAGAEAPADEGDEAQGIPVRYYESIDLTDAYHPQTILAYDLNGQALPVSNGAPLRLRVERQLGYKQAKYIMRIEVTESLKRIGDGGGGYWEDRGYEWYAGI</sequence>
<dbReference type="Proteomes" id="UP001055039">
    <property type="component" value="Unassembled WGS sequence"/>
</dbReference>
<evidence type="ECO:0000313" key="4">
    <source>
        <dbReference type="Proteomes" id="UP001055039"/>
    </source>
</evidence>
<dbReference type="RefSeq" id="WP_238224716.1">
    <property type="nucleotide sequence ID" value="NZ_BAAADH010000066.1"/>
</dbReference>
<comment type="caution">
    <text evidence="3">The sequence shown here is derived from an EMBL/GenBank/DDBJ whole genome shotgun (WGS) entry which is preliminary data.</text>
</comment>
<dbReference type="Pfam" id="PF00174">
    <property type="entry name" value="Oxidored_molyb"/>
    <property type="match status" value="2"/>
</dbReference>
<evidence type="ECO:0000259" key="2">
    <source>
        <dbReference type="Pfam" id="PF00174"/>
    </source>
</evidence>
<keyword evidence="4" id="KW-1185">Reference proteome</keyword>
<dbReference type="PANTHER" id="PTHR43032:SF2">
    <property type="entry name" value="BLL0505 PROTEIN"/>
    <property type="match status" value="1"/>
</dbReference>
<dbReference type="PROSITE" id="PS51318">
    <property type="entry name" value="TAT"/>
    <property type="match status" value="1"/>
</dbReference>
<dbReference type="InterPro" id="IPR036374">
    <property type="entry name" value="OxRdtase_Mopterin-bd_sf"/>
</dbReference>
<feature type="compositionally biased region" description="Low complexity" evidence="1">
    <location>
        <begin position="203"/>
        <end position="214"/>
    </location>
</feature>
<dbReference type="PANTHER" id="PTHR43032">
    <property type="entry name" value="PROTEIN-METHIONINE-SULFOXIDE REDUCTASE"/>
    <property type="match status" value="1"/>
</dbReference>
<proteinExistence type="predicted"/>
<dbReference type="PROSITE" id="PS51257">
    <property type="entry name" value="PROKAR_LIPOPROTEIN"/>
    <property type="match status" value="1"/>
</dbReference>
<organism evidence="3 4">
    <name type="scientific">Methylorubrum aminovorans</name>
    <dbReference type="NCBI Taxonomy" id="269069"/>
    <lineage>
        <taxon>Bacteria</taxon>
        <taxon>Pseudomonadati</taxon>
        <taxon>Pseudomonadota</taxon>
        <taxon>Alphaproteobacteria</taxon>
        <taxon>Hyphomicrobiales</taxon>
        <taxon>Methylobacteriaceae</taxon>
        <taxon>Methylorubrum</taxon>
    </lineage>
</organism>
<dbReference type="EMBL" id="BPRC01000007">
    <property type="protein sequence ID" value="GJE65306.1"/>
    <property type="molecule type" value="Genomic_DNA"/>
</dbReference>
<protein>
    <recommendedName>
        <fullName evidence="2">Oxidoreductase molybdopterin-binding domain-containing protein</fullName>
    </recommendedName>
</protein>
<feature type="region of interest" description="Disordered" evidence="1">
    <location>
        <begin position="176"/>
        <end position="223"/>
    </location>
</feature>
<name>A0ABQ4UDC3_9HYPH</name>
<dbReference type="Gene3D" id="3.90.420.10">
    <property type="entry name" value="Oxidoreductase, molybdopterin-binding domain"/>
    <property type="match status" value="1"/>
</dbReference>
<gene>
    <name evidence="3" type="primary">yedY1_1</name>
    <name evidence="3" type="ORF">LNAOJCKE_2516</name>
</gene>
<feature type="domain" description="Oxidoreductase molybdopterin-binding" evidence="2">
    <location>
        <begin position="98"/>
        <end position="175"/>
    </location>
</feature>
<dbReference type="SUPFAM" id="SSF56524">
    <property type="entry name" value="Oxidoreductase molybdopterin-binding domain"/>
    <property type="match status" value="1"/>
</dbReference>
<feature type="domain" description="Oxidoreductase molybdopterin-binding" evidence="2">
    <location>
        <begin position="223"/>
        <end position="286"/>
    </location>
</feature>
<evidence type="ECO:0000256" key="1">
    <source>
        <dbReference type="SAM" id="MobiDB-lite"/>
    </source>
</evidence>